<dbReference type="AlphaFoldDB" id="A0A1J4SA64"/>
<accession>A0A1J4SA64</accession>
<proteinExistence type="predicted"/>
<comment type="caution">
    <text evidence="1">The sequence shown here is derived from an EMBL/GenBank/DDBJ whole genome shotgun (WGS) entry which is preliminary data.</text>
</comment>
<organism evidence="1 2">
    <name type="scientific">Candidatus Desantisbacteria bacterium CG1_02_38_46</name>
    <dbReference type="NCBI Taxonomy" id="1817893"/>
    <lineage>
        <taxon>Bacteria</taxon>
        <taxon>Candidatus Desantisiibacteriota</taxon>
    </lineage>
</organism>
<dbReference type="EMBL" id="MNUO01000102">
    <property type="protein sequence ID" value="OIN96329.1"/>
    <property type="molecule type" value="Genomic_DNA"/>
</dbReference>
<sequence>MTLDYDLKVITIPHNLGYVPIVYMFESDNGSRIPYSLPGGLLFTYYVDSSNIYVVGGDFYNLGGDIYTLKYIILRDKIA</sequence>
<evidence type="ECO:0000313" key="2">
    <source>
        <dbReference type="Proteomes" id="UP000182278"/>
    </source>
</evidence>
<reference evidence="1 2" key="1">
    <citation type="journal article" date="2016" name="Environ. Microbiol.">
        <title>Genomic resolution of a cold subsurface aquifer community provides metabolic insights for novel microbes adapted to high CO concentrations.</title>
        <authorList>
            <person name="Probst A.J."/>
            <person name="Castelle C.J."/>
            <person name="Singh A."/>
            <person name="Brown C.T."/>
            <person name="Anantharaman K."/>
            <person name="Sharon I."/>
            <person name="Hug L.A."/>
            <person name="Burstein D."/>
            <person name="Emerson J.B."/>
            <person name="Thomas B.C."/>
            <person name="Banfield J.F."/>
        </authorList>
    </citation>
    <scope>NUCLEOTIDE SEQUENCE [LARGE SCALE GENOMIC DNA]</scope>
    <source>
        <strain evidence="1">CG1_02_38_46</strain>
    </source>
</reference>
<evidence type="ECO:0000313" key="1">
    <source>
        <dbReference type="EMBL" id="OIN96329.1"/>
    </source>
</evidence>
<protein>
    <submittedName>
        <fullName evidence="1">Uncharacterized protein</fullName>
    </submittedName>
</protein>
<name>A0A1J4SA64_9BACT</name>
<dbReference type="Proteomes" id="UP000182278">
    <property type="component" value="Unassembled WGS sequence"/>
</dbReference>
<gene>
    <name evidence="1" type="ORF">AUJ66_06630</name>
</gene>